<protein>
    <submittedName>
        <fullName evidence="1">Uncharacterized protein</fullName>
    </submittedName>
</protein>
<name>A0ACC1QZG5_9HYPO</name>
<dbReference type="EMBL" id="JANAKD010000348">
    <property type="protein sequence ID" value="KAJ3494741.1"/>
    <property type="molecule type" value="Genomic_DNA"/>
</dbReference>
<accession>A0ACC1QZG5</accession>
<sequence length="96" mass="10700">MPPKRRATVTTADAAALPSRKAARRSTRQSKEEVIEPVTTIKPDTAVVEKTKVRTTRSPRAKSLLSKPRTQRGSREARNARHPSTATFYRCLGLED</sequence>
<proteinExistence type="predicted"/>
<comment type="caution">
    <text evidence="1">The sequence shown here is derived from an EMBL/GenBank/DDBJ whole genome shotgun (WGS) entry which is preliminary data.</text>
</comment>
<organism evidence="1 2">
    <name type="scientific">Lecanicillium saksenae</name>
    <dbReference type="NCBI Taxonomy" id="468837"/>
    <lineage>
        <taxon>Eukaryota</taxon>
        <taxon>Fungi</taxon>
        <taxon>Dikarya</taxon>
        <taxon>Ascomycota</taxon>
        <taxon>Pezizomycotina</taxon>
        <taxon>Sordariomycetes</taxon>
        <taxon>Hypocreomycetidae</taxon>
        <taxon>Hypocreales</taxon>
        <taxon>Cordycipitaceae</taxon>
        <taxon>Lecanicillium</taxon>
    </lineage>
</organism>
<evidence type="ECO:0000313" key="1">
    <source>
        <dbReference type="EMBL" id="KAJ3494741.1"/>
    </source>
</evidence>
<reference evidence="1" key="1">
    <citation type="submission" date="2022-07" db="EMBL/GenBank/DDBJ databases">
        <title>Genome Sequence of Lecanicillium saksenae.</title>
        <authorList>
            <person name="Buettner E."/>
        </authorList>
    </citation>
    <scope>NUCLEOTIDE SEQUENCE</scope>
    <source>
        <strain evidence="1">VT-O1</strain>
    </source>
</reference>
<evidence type="ECO:0000313" key="2">
    <source>
        <dbReference type="Proteomes" id="UP001148737"/>
    </source>
</evidence>
<dbReference type="Proteomes" id="UP001148737">
    <property type="component" value="Unassembled WGS sequence"/>
</dbReference>
<gene>
    <name evidence="1" type="ORF">NLG97_g3881</name>
</gene>
<keyword evidence="2" id="KW-1185">Reference proteome</keyword>